<accession>A0A1G8PQ10</accession>
<dbReference type="EMBL" id="FNET01000001">
    <property type="protein sequence ID" value="SDI94584.1"/>
    <property type="molecule type" value="Genomic_DNA"/>
</dbReference>
<name>A0A1G8PQ10_9PSEU</name>
<evidence type="ECO:0000313" key="2">
    <source>
        <dbReference type="Proteomes" id="UP000199682"/>
    </source>
</evidence>
<proteinExistence type="predicted"/>
<gene>
    <name evidence="1" type="ORF">SAMN04488074_101106</name>
</gene>
<evidence type="ECO:0000313" key="1">
    <source>
        <dbReference type="EMBL" id="SDI94584.1"/>
    </source>
</evidence>
<organism evidence="1 2">
    <name type="scientific">Lentzea albidocapillata subsp. violacea</name>
    <dbReference type="NCBI Taxonomy" id="128104"/>
    <lineage>
        <taxon>Bacteria</taxon>
        <taxon>Bacillati</taxon>
        <taxon>Actinomycetota</taxon>
        <taxon>Actinomycetes</taxon>
        <taxon>Pseudonocardiales</taxon>
        <taxon>Pseudonocardiaceae</taxon>
        <taxon>Lentzea</taxon>
    </lineage>
</organism>
<sequence length="67" mass="7711">MGPSTAWRTFAKDSTDAFDGVAEVVRQDKPDVSRVSAPDRFRRWATRRCPRVIGWLVSGFWERSQNP</sequence>
<protein>
    <submittedName>
        <fullName evidence="1">Uncharacterized protein</fullName>
    </submittedName>
</protein>
<reference evidence="2" key="1">
    <citation type="submission" date="2016-10" db="EMBL/GenBank/DDBJ databases">
        <authorList>
            <person name="Varghese N."/>
            <person name="Submissions S."/>
        </authorList>
    </citation>
    <scope>NUCLEOTIDE SEQUENCE [LARGE SCALE GENOMIC DNA]</scope>
    <source>
        <strain evidence="2">DSM 44796</strain>
    </source>
</reference>
<dbReference type="Proteomes" id="UP000199682">
    <property type="component" value="Unassembled WGS sequence"/>
</dbReference>
<dbReference type="AlphaFoldDB" id="A0A1G8PQ10"/>